<feature type="region of interest" description="Disordered" evidence="1">
    <location>
        <begin position="194"/>
        <end position="276"/>
    </location>
</feature>
<dbReference type="InterPro" id="IPR011990">
    <property type="entry name" value="TPR-like_helical_dom_sf"/>
</dbReference>
<feature type="chain" id="PRO_5005458983" evidence="2">
    <location>
        <begin position="22"/>
        <end position="276"/>
    </location>
</feature>
<proteinExistence type="predicted"/>
<keyword evidence="4" id="KW-1185">Reference proteome</keyword>
<evidence type="ECO:0000256" key="2">
    <source>
        <dbReference type="SAM" id="SignalP"/>
    </source>
</evidence>
<evidence type="ECO:0000256" key="1">
    <source>
        <dbReference type="SAM" id="MobiDB-lite"/>
    </source>
</evidence>
<dbReference type="Gene3D" id="1.25.40.10">
    <property type="entry name" value="Tetratricopeptide repeat domain"/>
    <property type="match status" value="1"/>
</dbReference>
<protein>
    <submittedName>
        <fullName evidence="3">Uncharacterized protein</fullName>
    </submittedName>
</protein>
<dbReference type="EMBL" id="CP012159">
    <property type="protein sequence ID" value="AKT36517.1"/>
    <property type="molecule type" value="Genomic_DNA"/>
</dbReference>
<dbReference type="KEGG" id="ccro:CMC5_006330"/>
<gene>
    <name evidence="3" type="ORF">CMC5_006330</name>
</gene>
<name>A0A0K1E751_CHOCO</name>
<dbReference type="RefSeq" id="WP_050429022.1">
    <property type="nucleotide sequence ID" value="NZ_CP012159.1"/>
</dbReference>
<dbReference type="SUPFAM" id="SSF48452">
    <property type="entry name" value="TPR-like"/>
    <property type="match status" value="1"/>
</dbReference>
<keyword evidence="2" id="KW-0732">Signal</keyword>
<dbReference type="STRING" id="52.CMC5_006330"/>
<feature type="signal peptide" evidence="2">
    <location>
        <begin position="1"/>
        <end position="21"/>
    </location>
</feature>
<reference evidence="3 4" key="1">
    <citation type="submission" date="2015-07" db="EMBL/GenBank/DDBJ databases">
        <title>Genome analysis of myxobacterium Chondromyces crocatus Cm c5 reveals a high potential for natural compound synthesis and the genetic basis for the loss of fruiting body formation.</title>
        <authorList>
            <person name="Zaburannyi N."/>
            <person name="Bunk B."/>
            <person name="Maier J."/>
            <person name="Overmann J."/>
            <person name="Mueller R."/>
        </authorList>
    </citation>
    <scope>NUCLEOTIDE SEQUENCE [LARGE SCALE GENOMIC DNA]</scope>
    <source>
        <strain evidence="3 4">Cm c5</strain>
    </source>
</reference>
<organism evidence="3 4">
    <name type="scientific">Chondromyces crocatus</name>
    <dbReference type="NCBI Taxonomy" id="52"/>
    <lineage>
        <taxon>Bacteria</taxon>
        <taxon>Pseudomonadati</taxon>
        <taxon>Myxococcota</taxon>
        <taxon>Polyangia</taxon>
        <taxon>Polyangiales</taxon>
        <taxon>Polyangiaceae</taxon>
        <taxon>Chondromyces</taxon>
    </lineage>
</organism>
<evidence type="ECO:0000313" key="4">
    <source>
        <dbReference type="Proteomes" id="UP000067626"/>
    </source>
</evidence>
<evidence type="ECO:0000313" key="3">
    <source>
        <dbReference type="EMBL" id="AKT36517.1"/>
    </source>
</evidence>
<dbReference type="Proteomes" id="UP000067626">
    <property type="component" value="Chromosome"/>
</dbReference>
<accession>A0A0K1E751</accession>
<dbReference type="AlphaFoldDB" id="A0A0K1E751"/>
<sequence length="276" mass="29205">MRLAATAIAVFVTMSAALGCAATPGEGARVPEDVKQANAAGKPERLLERGLAFANAQDYTRAEQYLSAALTAGAPADRVLPALIRACVAENRFRAALTYAEPHLTKTPQDHHLRFVVASLHASVGDTVAALEHLEQITRSRPDYAEVRYAMGVLFRDELQDPGRADEQFREYLRLDPRGPHAEEARGGLLKVITPFQPGSQGRQDGSGGSGGDERGISAGSPMRTLREQPSSLGAAPPLGGEGGAAQEGRPVRVEPPPLNPVQGDGVRDTLGPPPQ</sequence>
<dbReference type="PROSITE" id="PS51257">
    <property type="entry name" value="PROKAR_LIPOPROTEIN"/>
    <property type="match status" value="1"/>
</dbReference>